<evidence type="ECO:0000256" key="1">
    <source>
        <dbReference type="SAM" id="MobiDB-lite"/>
    </source>
</evidence>
<dbReference type="EMBL" id="OX465085">
    <property type="protein sequence ID" value="CAI9302860.1"/>
    <property type="molecule type" value="Genomic_DNA"/>
</dbReference>
<dbReference type="AlphaFoldDB" id="A0AA36ERB2"/>
<feature type="region of interest" description="Disordered" evidence="1">
    <location>
        <begin position="228"/>
        <end position="249"/>
    </location>
</feature>
<name>A0AA36ERB2_LACSI</name>
<dbReference type="Proteomes" id="UP001177003">
    <property type="component" value="Chromosome 9"/>
</dbReference>
<accession>A0AA36ERB2</accession>
<evidence type="ECO:0000313" key="2">
    <source>
        <dbReference type="EMBL" id="CAI9302860.1"/>
    </source>
</evidence>
<gene>
    <name evidence="2" type="ORF">LSALG_LOCUS41325</name>
</gene>
<reference evidence="2" key="1">
    <citation type="submission" date="2023-04" db="EMBL/GenBank/DDBJ databases">
        <authorList>
            <person name="Vijverberg K."/>
            <person name="Xiong W."/>
            <person name="Schranz E."/>
        </authorList>
    </citation>
    <scope>NUCLEOTIDE SEQUENCE</scope>
</reference>
<feature type="compositionally biased region" description="Basic and acidic residues" evidence="1">
    <location>
        <begin position="238"/>
        <end position="249"/>
    </location>
</feature>
<keyword evidence="3" id="KW-1185">Reference proteome</keyword>
<sequence>MAPSEQVSFADQSASVIKLAIKTNQNLIIELDSSRYNGLIRLMIEYLCNAPPLMKAVTIVEVDPLVSNLKTSIIKPNFCKLLGLVIPEVSVDPESIPVSVQISSPIFTNYIVPTTSSVSTSPNTNIDVSSEQPSSSVPPEHDDADIFFGDDEEPIADFVFHPSSVNFASDDDEAPMMKCQFKQLNEKLDSILEYSQAFSSMKWENLLTTYRATMELITSSNAKVIEESTKAPQASQKRISESTEKVQQL</sequence>
<feature type="compositionally biased region" description="Low complexity" evidence="1">
    <location>
        <begin position="116"/>
        <end position="138"/>
    </location>
</feature>
<organism evidence="2 3">
    <name type="scientific">Lactuca saligna</name>
    <name type="common">Willowleaf lettuce</name>
    <dbReference type="NCBI Taxonomy" id="75948"/>
    <lineage>
        <taxon>Eukaryota</taxon>
        <taxon>Viridiplantae</taxon>
        <taxon>Streptophyta</taxon>
        <taxon>Embryophyta</taxon>
        <taxon>Tracheophyta</taxon>
        <taxon>Spermatophyta</taxon>
        <taxon>Magnoliopsida</taxon>
        <taxon>eudicotyledons</taxon>
        <taxon>Gunneridae</taxon>
        <taxon>Pentapetalae</taxon>
        <taxon>asterids</taxon>
        <taxon>campanulids</taxon>
        <taxon>Asterales</taxon>
        <taxon>Asteraceae</taxon>
        <taxon>Cichorioideae</taxon>
        <taxon>Cichorieae</taxon>
        <taxon>Lactucinae</taxon>
        <taxon>Lactuca</taxon>
    </lineage>
</organism>
<evidence type="ECO:0000313" key="3">
    <source>
        <dbReference type="Proteomes" id="UP001177003"/>
    </source>
</evidence>
<feature type="region of interest" description="Disordered" evidence="1">
    <location>
        <begin position="116"/>
        <end position="141"/>
    </location>
</feature>
<proteinExistence type="predicted"/>
<protein>
    <submittedName>
        <fullName evidence="2">Uncharacterized protein</fullName>
    </submittedName>
</protein>